<reference evidence="2" key="1">
    <citation type="submission" date="2020-06" db="EMBL/GenBank/DDBJ databases">
        <authorList>
            <person name="Li T."/>
            <person name="Hu X."/>
            <person name="Zhang T."/>
            <person name="Song X."/>
            <person name="Zhang H."/>
            <person name="Dai N."/>
            <person name="Sheng W."/>
            <person name="Hou X."/>
            <person name="Wei L."/>
        </authorList>
    </citation>
    <scope>NUCLEOTIDE SEQUENCE</scope>
    <source>
        <strain evidence="2">KEN1</strain>
        <tissue evidence="2">Leaf</tissue>
    </source>
</reference>
<accession>A0AAW2XWM2</accession>
<name>A0AAW2XWM2_9LAMI</name>
<feature type="compositionally biased region" description="Basic and acidic residues" evidence="1">
    <location>
        <begin position="1"/>
        <end position="22"/>
    </location>
</feature>
<feature type="region of interest" description="Disordered" evidence="1">
    <location>
        <begin position="1"/>
        <end position="24"/>
    </location>
</feature>
<comment type="caution">
    <text evidence="2">The sequence shown here is derived from an EMBL/GenBank/DDBJ whole genome shotgun (WGS) entry which is preliminary data.</text>
</comment>
<evidence type="ECO:0008006" key="3">
    <source>
        <dbReference type="Google" id="ProtNLM"/>
    </source>
</evidence>
<evidence type="ECO:0000256" key="1">
    <source>
        <dbReference type="SAM" id="MobiDB-lite"/>
    </source>
</evidence>
<sequence>MEGNKGRDPSKKPRTDFRDKKPPVQKVNVVYTPLTMPITQALMAIEGKGLRARPKSWKDGPHRSKSDKFCHYHNDYGHITIECRHLKNKIERVIQYGYILEYVRWEKARGTRPIKSKRPINQRR</sequence>
<dbReference type="AlphaFoldDB" id="A0AAW2XWM2"/>
<dbReference type="EMBL" id="JACGWN010000002">
    <property type="protein sequence ID" value="KAL0458518.1"/>
    <property type="molecule type" value="Genomic_DNA"/>
</dbReference>
<protein>
    <recommendedName>
        <fullName evidence="3">Gag-pol polyprotein</fullName>
    </recommendedName>
</protein>
<proteinExistence type="predicted"/>
<reference evidence="2" key="2">
    <citation type="journal article" date="2024" name="Plant">
        <title>Genomic evolution and insights into agronomic trait innovations of Sesamum species.</title>
        <authorList>
            <person name="Miao H."/>
            <person name="Wang L."/>
            <person name="Qu L."/>
            <person name="Liu H."/>
            <person name="Sun Y."/>
            <person name="Le M."/>
            <person name="Wang Q."/>
            <person name="Wei S."/>
            <person name="Zheng Y."/>
            <person name="Lin W."/>
            <person name="Duan Y."/>
            <person name="Cao H."/>
            <person name="Xiong S."/>
            <person name="Wang X."/>
            <person name="Wei L."/>
            <person name="Li C."/>
            <person name="Ma Q."/>
            <person name="Ju M."/>
            <person name="Zhao R."/>
            <person name="Li G."/>
            <person name="Mu C."/>
            <person name="Tian Q."/>
            <person name="Mei H."/>
            <person name="Zhang T."/>
            <person name="Gao T."/>
            <person name="Zhang H."/>
        </authorList>
    </citation>
    <scope>NUCLEOTIDE SEQUENCE</scope>
    <source>
        <strain evidence="2">KEN1</strain>
    </source>
</reference>
<organism evidence="2">
    <name type="scientific">Sesamum latifolium</name>
    <dbReference type="NCBI Taxonomy" id="2727402"/>
    <lineage>
        <taxon>Eukaryota</taxon>
        <taxon>Viridiplantae</taxon>
        <taxon>Streptophyta</taxon>
        <taxon>Embryophyta</taxon>
        <taxon>Tracheophyta</taxon>
        <taxon>Spermatophyta</taxon>
        <taxon>Magnoliopsida</taxon>
        <taxon>eudicotyledons</taxon>
        <taxon>Gunneridae</taxon>
        <taxon>Pentapetalae</taxon>
        <taxon>asterids</taxon>
        <taxon>lamiids</taxon>
        <taxon>Lamiales</taxon>
        <taxon>Pedaliaceae</taxon>
        <taxon>Sesamum</taxon>
    </lineage>
</organism>
<evidence type="ECO:0000313" key="2">
    <source>
        <dbReference type="EMBL" id="KAL0458518.1"/>
    </source>
</evidence>
<gene>
    <name evidence="2" type="ORF">Slati_0479000</name>
</gene>